<dbReference type="OrthoDB" id="428577at2759"/>
<proteinExistence type="predicted"/>
<dbReference type="SUPFAM" id="SSF54236">
    <property type="entry name" value="Ubiquitin-like"/>
    <property type="match status" value="1"/>
</dbReference>
<feature type="domain" description="Ubiquitin-like" evidence="1">
    <location>
        <begin position="77"/>
        <end position="152"/>
    </location>
</feature>
<reference evidence="2 3" key="1">
    <citation type="submission" date="2018-06" db="EMBL/GenBank/DDBJ databases">
        <title>Comparative genomics reveals the genomic features of Rhizophagus irregularis, R. cerebriforme, R. diaphanum and Gigaspora rosea, and their symbiotic lifestyle signature.</title>
        <authorList>
            <person name="Morin E."/>
            <person name="San Clemente H."/>
            <person name="Chen E.C.H."/>
            <person name="De La Providencia I."/>
            <person name="Hainaut M."/>
            <person name="Kuo A."/>
            <person name="Kohler A."/>
            <person name="Murat C."/>
            <person name="Tang N."/>
            <person name="Roy S."/>
            <person name="Loubradou J."/>
            <person name="Henrissat B."/>
            <person name="Grigoriev I.V."/>
            <person name="Corradi N."/>
            <person name="Roux C."/>
            <person name="Martin F.M."/>
        </authorList>
    </citation>
    <scope>NUCLEOTIDE SEQUENCE [LARGE SCALE GENOMIC DNA]</scope>
    <source>
        <strain evidence="2 3">DAOM 194757</strain>
    </source>
</reference>
<dbReference type="PANTHER" id="PTHR36649">
    <property type="entry name" value="UBIQUITIN-LIKE DOMAIN-CONTAINING PROTEIN"/>
    <property type="match status" value="1"/>
</dbReference>
<keyword evidence="3" id="KW-1185">Reference proteome</keyword>
<dbReference type="PANTHER" id="PTHR36649:SF28">
    <property type="entry name" value="UBIQUITIN-LIKE DOMAIN-CONTAINING PROTEIN"/>
    <property type="match status" value="1"/>
</dbReference>
<dbReference type="FunFam" id="3.10.20.90:FF:000222">
    <property type="entry name" value="Polyubiquitin 5"/>
    <property type="match status" value="1"/>
</dbReference>
<sequence>MSNTALLASALSVVTNQTILPYDEYLRKKDDMSFLFQMLNSDALHQSHLVGGIVSTNEADLVDVQVEDDDDDVDDTMQIFVRSLSGKVLTINCKSGSTIDKIKHKIQAKEGIPLDQQRLVFAGKQLDGAYKLSDYNIFKDSTLHLILRLRGGGGALNYFLHPDHLDPMYDFDFTNVTDTGIAFFRGQFQYRRPIGWNRIALKVRNKYENDNTWLGGTNRQLRHHSEPDEWPVSYHGTAKCGSRSIAEDGYNLSRGKQFLYSQGIYTTPDVNVAERYAEKFTHNGAQYRILFQNRVNPATLSILSAAETGCGEYWISPKGSDVRPYGIIIKRDSS</sequence>
<dbReference type="AlphaFoldDB" id="A0A397W9M3"/>
<dbReference type="EMBL" id="QKWP01000004">
    <property type="protein sequence ID" value="RIB30832.1"/>
    <property type="molecule type" value="Genomic_DNA"/>
</dbReference>
<dbReference type="InterPro" id="IPR029071">
    <property type="entry name" value="Ubiquitin-like_domsf"/>
</dbReference>
<dbReference type="Pfam" id="PF00240">
    <property type="entry name" value="ubiquitin"/>
    <property type="match status" value="1"/>
</dbReference>
<dbReference type="SMART" id="SM00213">
    <property type="entry name" value="UBQ"/>
    <property type="match status" value="1"/>
</dbReference>
<dbReference type="Gene3D" id="3.90.175.10">
    <property type="entry name" value="Diphtheria Toxin, domain 1"/>
    <property type="match status" value="1"/>
</dbReference>
<evidence type="ECO:0000313" key="3">
    <source>
        <dbReference type="Proteomes" id="UP000266673"/>
    </source>
</evidence>
<evidence type="ECO:0000259" key="1">
    <source>
        <dbReference type="PROSITE" id="PS50053"/>
    </source>
</evidence>
<name>A0A397W9M3_9GLOM</name>
<organism evidence="2 3">
    <name type="scientific">Gigaspora rosea</name>
    <dbReference type="NCBI Taxonomy" id="44941"/>
    <lineage>
        <taxon>Eukaryota</taxon>
        <taxon>Fungi</taxon>
        <taxon>Fungi incertae sedis</taxon>
        <taxon>Mucoromycota</taxon>
        <taxon>Glomeromycotina</taxon>
        <taxon>Glomeromycetes</taxon>
        <taxon>Diversisporales</taxon>
        <taxon>Gigasporaceae</taxon>
        <taxon>Gigaspora</taxon>
    </lineage>
</organism>
<dbReference type="STRING" id="44941.A0A397W9M3"/>
<evidence type="ECO:0000313" key="2">
    <source>
        <dbReference type="EMBL" id="RIB30832.1"/>
    </source>
</evidence>
<dbReference type="PROSITE" id="PS50053">
    <property type="entry name" value="UBIQUITIN_2"/>
    <property type="match status" value="1"/>
</dbReference>
<gene>
    <name evidence="2" type="ORF">C2G38_2052649</name>
</gene>
<accession>A0A397W9M3</accession>
<protein>
    <recommendedName>
        <fullName evidence="1">Ubiquitin-like domain-containing protein</fullName>
    </recommendedName>
</protein>
<dbReference type="InterPro" id="IPR019956">
    <property type="entry name" value="Ubiquitin_dom"/>
</dbReference>
<comment type="caution">
    <text evidence="2">The sequence shown here is derived from an EMBL/GenBank/DDBJ whole genome shotgun (WGS) entry which is preliminary data.</text>
</comment>
<dbReference type="InterPro" id="IPR000626">
    <property type="entry name" value="Ubiquitin-like_dom"/>
</dbReference>
<dbReference type="Proteomes" id="UP000266673">
    <property type="component" value="Unassembled WGS sequence"/>
</dbReference>
<dbReference type="Gene3D" id="3.10.20.90">
    <property type="entry name" value="Phosphatidylinositol 3-kinase Catalytic Subunit, Chain A, domain 1"/>
    <property type="match status" value="1"/>
</dbReference>
<dbReference type="PRINTS" id="PR00348">
    <property type="entry name" value="UBIQUITIN"/>
</dbReference>
<dbReference type="SUPFAM" id="SSF56399">
    <property type="entry name" value="ADP-ribosylation"/>
    <property type="match status" value="1"/>
</dbReference>